<reference evidence="1" key="1">
    <citation type="journal article" date="2019" name="Sci. Rep.">
        <title>Draft genome of Tanacetum cinerariifolium, the natural source of mosquito coil.</title>
        <authorList>
            <person name="Yamashiro T."/>
            <person name="Shiraishi A."/>
            <person name="Satake H."/>
            <person name="Nakayama K."/>
        </authorList>
    </citation>
    <scope>NUCLEOTIDE SEQUENCE</scope>
</reference>
<protein>
    <submittedName>
        <fullName evidence="1">Uncharacterized protein</fullName>
    </submittedName>
</protein>
<sequence>EQVTVRRTRTDLLNNAVYKQDLDKQGIVFPKVGKPQKQLYQLEPALNALFDETIEVLSKELKYNRYRAIDKLKEPKRSKYKYAKRISDSLAHIMRTLLLKRMDSSF</sequence>
<gene>
    <name evidence="1" type="ORF">Tci_924517</name>
</gene>
<dbReference type="EMBL" id="BKCJ011783735">
    <property type="protein sequence ID" value="GFD52548.1"/>
    <property type="molecule type" value="Genomic_DNA"/>
</dbReference>
<dbReference type="AlphaFoldDB" id="A0A699X3S8"/>
<comment type="caution">
    <text evidence="1">The sequence shown here is derived from an EMBL/GenBank/DDBJ whole genome shotgun (WGS) entry which is preliminary data.</text>
</comment>
<evidence type="ECO:0000313" key="1">
    <source>
        <dbReference type="EMBL" id="GFD52548.1"/>
    </source>
</evidence>
<organism evidence="1">
    <name type="scientific">Tanacetum cinerariifolium</name>
    <name type="common">Dalmatian daisy</name>
    <name type="synonym">Chrysanthemum cinerariifolium</name>
    <dbReference type="NCBI Taxonomy" id="118510"/>
    <lineage>
        <taxon>Eukaryota</taxon>
        <taxon>Viridiplantae</taxon>
        <taxon>Streptophyta</taxon>
        <taxon>Embryophyta</taxon>
        <taxon>Tracheophyta</taxon>
        <taxon>Spermatophyta</taxon>
        <taxon>Magnoliopsida</taxon>
        <taxon>eudicotyledons</taxon>
        <taxon>Gunneridae</taxon>
        <taxon>Pentapetalae</taxon>
        <taxon>asterids</taxon>
        <taxon>campanulids</taxon>
        <taxon>Asterales</taxon>
        <taxon>Asteraceae</taxon>
        <taxon>Asteroideae</taxon>
        <taxon>Anthemideae</taxon>
        <taxon>Anthemidinae</taxon>
        <taxon>Tanacetum</taxon>
    </lineage>
</organism>
<feature type="non-terminal residue" evidence="1">
    <location>
        <position position="1"/>
    </location>
</feature>
<name>A0A699X3S8_TANCI</name>
<feature type="non-terminal residue" evidence="1">
    <location>
        <position position="106"/>
    </location>
</feature>
<accession>A0A699X3S8</accession>
<proteinExistence type="predicted"/>